<organism evidence="2 3">
    <name type="scientific">Symbiobacterium thermophilum</name>
    <dbReference type="NCBI Taxonomy" id="2734"/>
    <lineage>
        <taxon>Bacteria</taxon>
        <taxon>Bacillati</taxon>
        <taxon>Bacillota</taxon>
        <taxon>Clostridia</taxon>
        <taxon>Eubacteriales</taxon>
        <taxon>Symbiobacteriaceae</taxon>
        <taxon>Symbiobacterium</taxon>
    </lineage>
</organism>
<dbReference type="Proteomes" id="UP000732377">
    <property type="component" value="Unassembled WGS sequence"/>
</dbReference>
<proteinExistence type="predicted"/>
<keyword evidence="1" id="KW-0472">Membrane</keyword>
<protein>
    <submittedName>
        <fullName evidence="2">Uncharacterized protein</fullName>
    </submittedName>
</protein>
<accession>A0A953I0L5</accession>
<sequence>MRRNRTALVGAALGSALAMPLFEVCLLTILLVDGSLLDATVAVRYFSRPLNLIGLLASLHVLGALVGAAVGYMHGRMRPAPRLRVIPGGYRGRR</sequence>
<evidence type="ECO:0000256" key="1">
    <source>
        <dbReference type="SAM" id="Phobius"/>
    </source>
</evidence>
<name>A0A953I0L5_SYMTR</name>
<feature type="transmembrane region" description="Helical" evidence="1">
    <location>
        <begin position="52"/>
        <end position="74"/>
    </location>
</feature>
<dbReference type="EMBL" id="PIUK01000021">
    <property type="protein sequence ID" value="MBY6275340.1"/>
    <property type="molecule type" value="Genomic_DNA"/>
</dbReference>
<evidence type="ECO:0000313" key="2">
    <source>
        <dbReference type="EMBL" id="MBY6275340.1"/>
    </source>
</evidence>
<dbReference type="AlphaFoldDB" id="A0A953I0L5"/>
<comment type="caution">
    <text evidence="2">The sequence shown here is derived from an EMBL/GenBank/DDBJ whole genome shotgun (WGS) entry which is preliminary data.</text>
</comment>
<reference evidence="2" key="1">
    <citation type="submission" date="2017-11" db="EMBL/GenBank/DDBJ databases">
        <title>Three new genomes from thermophilic consortium.</title>
        <authorList>
            <person name="Quaggio R."/>
            <person name="Amgarten D."/>
            <person name="Setubal J.C."/>
        </authorList>
    </citation>
    <scope>NUCLEOTIDE SEQUENCE</scope>
    <source>
        <strain evidence="2">ZCTH01-B2</strain>
    </source>
</reference>
<feature type="transmembrane region" description="Helical" evidence="1">
    <location>
        <begin position="7"/>
        <end position="32"/>
    </location>
</feature>
<gene>
    <name evidence="2" type="ORF">CWE10_03845</name>
</gene>
<evidence type="ECO:0000313" key="3">
    <source>
        <dbReference type="Proteomes" id="UP000732377"/>
    </source>
</evidence>
<keyword evidence="1" id="KW-1133">Transmembrane helix</keyword>
<keyword evidence="1" id="KW-0812">Transmembrane</keyword>
<dbReference type="RefSeq" id="WP_011196216.1">
    <property type="nucleotide sequence ID" value="NZ_JACSIR010000067.1"/>
</dbReference>